<gene>
    <name evidence="1" type="ORF">Acaty_c2235</name>
</gene>
<dbReference type="KEGG" id="acz:Acaty_c2235"/>
<dbReference type="EMBL" id="CP005986">
    <property type="protein sequence ID" value="AIA56089.1"/>
    <property type="molecule type" value="Genomic_DNA"/>
</dbReference>
<name>A0A059ZTC4_ACICK</name>
<protein>
    <submittedName>
        <fullName evidence="1">Uncharacterized protein</fullName>
    </submittedName>
</protein>
<evidence type="ECO:0000313" key="1">
    <source>
        <dbReference type="EMBL" id="AIA56089.1"/>
    </source>
</evidence>
<reference evidence="1 2" key="1">
    <citation type="journal article" date="2009" name="J. Bacteriol.">
        <title>Draft genome sequence of the extremely acidophilic bacterium Acidithiobacillus caldus ATCC 51756 reveals metabolic versatility in the genus Acidithiobacillus.</title>
        <authorList>
            <person name="Valdes J."/>
            <person name="Quatrini R."/>
            <person name="Hallberg K."/>
            <person name="Dopson M."/>
            <person name="Valenzuela P.D."/>
            <person name="Holmes D.S."/>
        </authorList>
    </citation>
    <scope>NUCLEOTIDE SEQUENCE [LARGE SCALE GENOMIC DNA]</scope>
    <source>
        <strain evidence="2">ATCC 51756 / DSM 8584 / KU</strain>
    </source>
</reference>
<organism evidence="1 2">
    <name type="scientific">Acidithiobacillus caldus (strain ATCC 51756 / DSM 8584 / KU)</name>
    <dbReference type="NCBI Taxonomy" id="637389"/>
    <lineage>
        <taxon>Bacteria</taxon>
        <taxon>Pseudomonadati</taxon>
        <taxon>Pseudomonadota</taxon>
        <taxon>Acidithiobacillia</taxon>
        <taxon>Acidithiobacillales</taxon>
        <taxon>Acidithiobacillaceae</taxon>
        <taxon>Acidithiobacillus</taxon>
    </lineage>
</organism>
<dbReference type="AlphaFoldDB" id="A0A059ZTC4"/>
<dbReference type="RefSeq" id="WP_004868627.1">
    <property type="nucleotide sequence ID" value="NZ_CP005986.1"/>
</dbReference>
<dbReference type="GeneID" id="92932304"/>
<accession>A0A059ZTC4</accession>
<dbReference type="eggNOG" id="ENOG502ZTWH">
    <property type="taxonomic scope" value="Bacteria"/>
</dbReference>
<sequence length="104" mass="11384">MAIEDPADFAAIAHRCARWYAEPAIRAKGWASNLFWRSPGLEPESLRVDALELEVLFSALLGCAAEGEAALERREPGRAAFIRRSIAHGELPLLRFRAAPSPSA</sequence>
<dbReference type="HOGENOM" id="CLU_181990_0_0_6"/>
<evidence type="ECO:0000313" key="2">
    <source>
        <dbReference type="Proteomes" id="UP000005522"/>
    </source>
</evidence>
<dbReference type="Proteomes" id="UP000005522">
    <property type="component" value="Chromosome"/>
</dbReference>
<proteinExistence type="predicted"/>